<dbReference type="InterPro" id="IPR000424">
    <property type="entry name" value="Primosome_PriB/ssb"/>
</dbReference>
<reference evidence="3" key="1">
    <citation type="journal article" date="2021" name="Proc. Natl. Acad. Sci. U.S.A.">
        <title>A Catalog of Tens of Thousands of Viruses from Human Metagenomes Reveals Hidden Associations with Chronic Diseases.</title>
        <authorList>
            <person name="Tisza M.J."/>
            <person name="Buck C.B."/>
        </authorList>
    </citation>
    <scope>NUCLEOTIDE SEQUENCE</scope>
    <source>
        <strain evidence="3">Ctt0Q14</strain>
    </source>
</reference>
<evidence type="ECO:0000256" key="2">
    <source>
        <dbReference type="PROSITE-ProRule" id="PRU00252"/>
    </source>
</evidence>
<dbReference type="InterPro" id="IPR012340">
    <property type="entry name" value="NA-bd_OB-fold"/>
</dbReference>
<evidence type="ECO:0000256" key="1">
    <source>
        <dbReference type="ARBA" id="ARBA00023125"/>
    </source>
</evidence>
<dbReference type="GO" id="GO:0003697">
    <property type="term" value="F:single-stranded DNA binding"/>
    <property type="evidence" value="ECO:0007669"/>
    <property type="project" value="InterPro"/>
</dbReference>
<dbReference type="PROSITE" id="PS50935">
    <property type="entry name" value="SSB"/>
    <property type="match status" value="1"/>
</dbReference>
<dbReference type="SUPFAM" id="SSF50249">
    <property type="entry name" value="Nucleic acid-binding proteins"/>
    <property type="match status" value="1"/>
</dbReference>
<organism evidence="3">
    <name type="scientific">Siphoviridae sp. ctt0Q14</name>
    <dbReference type="NCBI Taxonomy" id="2826489"/>
    <lineage>
        <taxon>Viruses</taxon>
        <taxon>Duplodnaviria</taxon>
        <taxon>Heunggongvirae</taxon>
        <taxon>Uroviricota</taxon>
        <taxon>Caudoviricetes</taxon>
    </lineage>
</organism>
<proteinExistence type="predicted"/>
<keyword evidence="1 2" id="KW-0238">DNA-binding</keyword>
<dbReference type="Pfam" id="PF00436">
    <property type="entry name" value="SSB"/>
    <property type="match status" value="1"/>
</dbReference>
<protein>
    <submittedName>
        <fullName evidence="3">Single-stranded DNA-binding protein</fullName>
    </submittedName>
</protein>
<sequence length="35" mass="4050">MINNVTLIGRLTRDAELRYTPSNIATAQLTKFWKI</sequence>
<name>A0A8S5QVU7_9CAUD</name>
<dbReference type="EMBL" id="BK015747">
    <property type="protein sequence ID" value="DAE23098.1"/>
    <property type="molecule type" value="Genomic_DNA"/>
</dbReference>
<dbReference type="Gene3D" id="2.40.50.140">
    <property type="entry name" value="Nucleic acid-binding proteins"/>
    <property type="match status" value="1"/>
</dbReference>
<accession>A0A8S5QVU7</accession>
<evidence type="ECO:0000313" key="3">
    <source>
        <dbReference type="EMBL" id="DAE23098.1"/>
    </source>
</evidence>